<feature type="region of interest" description="Disordered" evidence="3">
    <location>
        <begin position="1"/>
        <end position="28"/>
    </location>
</feature>
<sequence>MEFASANQPPSAAPMPYPAFAAPPPPPGPRRSRIALISVAAIATAVVIGGAGVAIGVAVSDSGPTEQARPTESERPSTQDLRESARQAACDFTTTMINYDYRDLDSYKRSVDAGSTGTLKSDFDRTFPDLRDSMVGMQMSSKSSDIRCVYQSGNNKRAEVKVHADYTVTQALEPAPQNQRHAFRVTMERVDGRWLCSEMTPSEPE</sequence>
<feature type="region of interest" description="Disordered" evidence="3">
    <location>
        <begin position="61"/>
        <end position="84"/>
    </location>
</feature>
<feature type="compositionally biased region" description="Basic and acidic residues" evidence="3">
    <location>
        <begin position="69"/>
        <end position="84"/>
    </location>
</feature>
<dbReference type="AlphaFoldDB" id="A0A4V6ICN3"/>
<evidence type="ECO:0008006" key="7">
    <source>
        <dbReference type="Google" id="ProtNLM"/>
    </source>
</evidence>
<protein>
    <recommendedName>
        <fullName evidence="7">Mce-associated membrane protein</fullName>
    </recommendedName>
</protein>
<organism evidence="5 6">
    <name type="scientific">Nocardia cyriacigeorgica</name>
    <dbReference type="NCBI Taxonomy" id="135487"/>
    <lineage>
        <taxon>Bacteria</taxon>
        <taxon>Bacillati</taxon>
        <taxon>Actinomycetota</taxon>
        <taxon>Actinomycetes</taxon>
        <taxon>Mycobacteriales</taxon>
        <taxon>Nocardiaceae</taxon>
        <taxon>Nocardia</taxon>
    </lineage>
</organism>
<keyword evidence="2 4" id="KW-0472">Membrane</keyword>
<feature type="transmembrane region" description="Helical" evidence="4">
    <location>
        <begin position="34"/>
        <end position="59"/>
    </location>
</feature>
<gene>
    <name evidence="5" type="ORF">NCTC10797_04037</name>
</gene>
<dbReference type="PANTHER" id="PTHR37042">
    <property type="entry name" value="OUTER MEMBRANE PROTEIN RV1973"/>
    <property type="match status" value="1"/>
</dbReference>
<reference evidence="5 6" key="1">
    <citation type="submission" date="2019-02" db="EMBL/GenBank/DDBJ databases">
        <authorList>
            <consortium name="Pathogen Informatics"/>
        </authorList>
    </citation>
    <scope>NUCLEOTIDE SEQUENCE [LARGE SCALE GENOMIC DNA]</scope>
    <source>
        <strain evidence="5 6">3012STDY6756504</strain>
    </source>
</reference>
<keyword evidence="4" id="KW-1133">Transmembrane helix</keyword>
<accession>A0A4V6ICN3</accession>
<keyword evidence="4" id="KW-0812">Transmembrane</keyword>
<proteinExistence type="predicted"/>
<feature type="compositionally biased region" description="Pro residues" evidence="3">
    <location>
        <begin position="11"/>
        <end position="28"/>
    </location>
</feature>
<evidence type="ECO:0000256" key="4">
    <source>
        <dbReference type="SAM" id="Phobius"/>
    </source>
</evidence>
<comment type="subcellular location">
    <subcellularLocation>
        <location evidence="1">Membrane</location>
    </subcellularLocation>
</comment>
<evidence type="ECO:0000256" key="2">
    <source>
        <dbReference type="ARBA" id="ARBA00023136"/>
    </source>
</evidence>
<evidence type="ECO:0000256" key="1">
    <source>
        <dbReference type="ARBA" id="ARBA00004370"/>
    </source>
</evidence>
<dbReference type="GO" id="GO:0016020">
    <property type="term" value="C:membrane"/>
    <property type="evidence" value="ECO:0007669"/>
    <property type="project" value="UniProtKB-SubCell"/>
</dbReference>
<evidence type="ECO:0000256" key="3">
    <source>
        <dbReference type="SAM" id="MobiDB-lite"/>
    </source>
</evidence>
<dbReference type="Proteomes" id="UP000290439">
    <property type="component" value="Chromosome"/>
</dbReference>
<dbReference type="PANTHER" id="PTHR37042:SF4">
    <property type="entry name" value="OUTER MEMBRANE PROTEIN RV1973"/>
    <property type="match status" value="1"/>
</dbReference>
<evidence type="ECO:0000313" key="5">
    <source>
        <dbReference type="EMBL" id="VFB00244.1"/>
    </source>
</evidence>
<evidence type="ECO:0000313" key="6">
    <source>
        <dbReference type="Proteomes" id="UP000290439"/>
    </source>
</evidence>
<name>A0A4V6ICN3_9NOCA</name>
<dbReference type="EMBL" id="LR215973">
    <property type="protein sequence ID" value="VFB00244.1"/>
    <property type="molecule type" value="Genomic_DNA"/>
</dbReference>